<accession>A0A397VA11</accession>
<dbReference type="Proteomes" id="UP000266673">
    <property type="component" value="Unassembled WGS sequence"/>
</dbReference>
<organism evidence="2 3">
    <name type="scientific">Gigaspora rosea</name>
    <dbReference type="NCBI Taxonomy" id="44941"/>
    <lineage>
        <taxon>Eukaryota</taxon>
        <taxon>Fungi</taxon>
        <taxon>Fungi incertae sedis</taxon>
        <taxon>Mucoromycota</taxon>
        <taxon>Glomeromycotina</taxon>
        <taxon>Glomeromycetes</taxon>
        <taxon>Diversisporales</taxon>
        <taxon>Gigasporaceae</taxon>
        <taxon>Gigaspora</taxon>
    </lineage>
</organism>
<evidence type="ECO:0000313" key="2">
    <source>
        <dbReference type="EMBL" id="RIB18882.1"/>
    </source>
</evidence>
<dbReference type="Gene3D" id="2.170.270.10">
    <property type="entry name" value="SET domain"/>
    <property type="match status" value="1"/>
</dbReference>
<dbReference type="InterPro" id="IPR046341">
    <property type="entry name" value="SET_dom_sf"/>
</dbReference>
<comment type="caution">
    <text evidence="2">The sequence shown here is derived from an EMBL/GenBank/DDBJ whole genome shotgun (WGS) entry which is preliminary data.</text>
</comment>
<proteinExistence type="predicted"/>
<name>A0A397VA11_9GLOM</name>
<evidence type="ECO:0000256" key="1">
    <source>
        <dbReference type="SAM" id="MobiDB-lite"/>
    </source>
</evidence>
<feature type="region of interest" description="Disordered" evidence="1">
    <location>
        <begin position="82"/>
        <end position="147"/>
    </location>
</feature>
<dbReference type="OrthoDB" id="5560686at2759"/>
<dbReference type="STRING" id="44941.A0A397VA11"/>
<feature type="compositionally biased region" description="Acidic residues" evidence="1">
    <location>
        <begin position="90"/>
        <end position="110"/>
    </location>
</feature>
<dbReference type="AlphaFoldDB" id="A0A397VA11"/>
<dbReference type="EMBL" id="QKWP01000510">
    <property type="protein sequence ID" value="RIB18882.1"/>
    <property type="molecule type" value="Genomic_DNA"/>
</dbReference>
<reference evidence="2 3" key="1">
    <citation type="submission" date="2018-06" db="EMBL/GenBank/DDBJ databases">
        <title>Comparative genomics reveals the genomic features of Rhizophagus irregularis, R. cerebriforme, R. diaphanum and Gigaspora rosea, and their symbiotic lifestyle signature.</title>
        <authorList>
            <person name="Morin E."/>
            <person name="San Clemente H."/>
            <person name="Chen E.C.H."/>
            <person name="De La Providencia I."/>
            <person name="Hainaut M."/>
            <person name="Kuo A."/>
            <person name="Kohler A."/>
            <person name="Murat C."/>
            <person name="Tang N."/>
            <person name="Roy S."/>
            <person name="Loubradou J."/>
            <person name="Henrissat B."/>
            <person name="Grigoriev I.V."/>
            <person name="Corradi N."/>
            <person name="Roux C."/>
            <person name="Martin F.M."/>
        </authorList>
    </citation>
    <scope>NUCLEOTIDE SEQUENCE [LARGE SCALE GENOMIC DNA]</scope>
    <source>
        <strain evidence="2 3">DAOM 194757</strain>
    </source>
</reference>
<protein>
    <submittedName>
        <fullName evidence="2">Uncharacterized protein</fullName>
    </submittedName>
</protein>
<keyword evidence="3" id="KW-1185">Reference proteome</keyword>
<gene>
    <name evidence="2" type="ORF">C2G38_2183363</name>
</gene>
<sequence length="147" mass="16444">MKDQIFSDLSDLSCVPKSLNDVVEIRPFTIPNAGNGLFAKHNLSIAIPLGFYFGIPTIEDKVDQNKDKIGRRALGQAEDISEPIVCARDSEEDEIDFSDDGQNEEEEEELLYNNMADIDDENINMPSTSNSRPKKKILTDAYDISES</sequence>
<evidence type="ECO:0000313" key="3">
    <source>
        <dbReference type="Proteomes" id="UP000266673"/>
    </source>
</evidence>